<name>A0A6M3M431_9ZZZZ</name>
<dbReference type="EMBL" id="MT143852">
    <property type="protein sequence ID" value="QJB03593.1"/>
    <property type="molecule type" value="Genomic_DNA"/>
</dbReference>
<evidence type="ECO:0000313" key="1">
    <source>
        <dbReference type="EMBL" id="QJA99771.1"/>
    </source>
</evidence>
<evidence type="ECO:0000313" key="2">
    <source>
        <dbReference type="EMBL" id="QJB03593.1"/>
    </source>
</evidence>
<gene>
    <name evidence="1" type="ORF">MM171A00909_0015</name>
    <name evidence="2" type="ORF">MM171B00623_0030</name>
</gene>
<reference evidence="1" key="1">
    <citation type="submission" date="2020-03" db="EMBL/GenBank/DDBJ databases">
        <title>The deep terrestrial virosphere.</title>
        <authorList>
            <person name="Holmfeldt K."/>
            <person name="Nilsson E."/>
            <person name="Simone D."/>
            <person name="Lopez-Fernandez M."/>
            <person name="Wu X."/>
            <person name="de Brujin I."/>
            <person name="Lundin D."/>
            <person name="Andersson A."/>
            <person name="Bertilsson S."/>
            <person name="Dopson M."/>
        </authorList>
    </citation>
    <scope>NUCLEOTIDE SEQUENCE</scope>
    <source>
        <strain evidence="1">MM171A00909</strain>
        <strain evidence="2">MM171B00623</strain>
    </source>
</reference>
<dbReference type="AlphaFoldDB" id="A0A6M3M431"/>
<organism evidence="1">
    <name type="scientific">viral metagenome</name>
    <dbReference type="NCBI Taxonomy" id="1070528"/>
    <lineage>
        <taxon>unclassified sequences</taxon>
        <taxon>metagenomes</taxon>
        <taxon>organismal metagenomes</taxon>
    </lineage>
</organism>
<dbReference type="EMBL" id="MT143666">
    <property type="protein sequence ID" value="QJA99771.1"/>
    <property type="molecule type" value="Genomic_DNA"/>
</dbReference>
<proteinExistence type="predicted"/>
<sequence length="191" mass="22551">MNDIMEGGPFNPKIYETFREFLKRQKVKIPRYPPGTEFKCIQCGECCTWHYFEANIEPNIREKLLEYSSHPHGLWMLRPYGMSIDIYQLDPGSMKKENRPWFGDLLSAIPLHFSAELPKDHLEYLRVTGRMHGYWVLDNDMLVIYSPTICRHLVDGVVCAIYEKRPKVCQDYCCWRYPVVRSSSVHVEAKR</sequence>
<accession>A0A6M3M431</accession>
<protein>
    <submittedName>
        <fullName evidence="1">Putative zinc-or iron-chelating protein</fullName>
    </submittedName>
</protein>